<evidence type="ECO:0000256" key="1">
    <source>
        <dbReference type="SAM" id="MobiDB-lite"/>
    </source>
</evidence>
<evidence type="ECO:0000256" key="2">
    <source>
        <dbReference type="SAM" id="Phobius"/>
    </source>
</evidence>
<keyword evidence="2" id="KW-1133">Transmembrane helix</keyword>
<dbReference type="EMBL" id="MU842847">
    <property type="protein sequence ID" value="KAK2030746.1"/>
    <property type="molecule type" value="Genomic_DNA"/>
</dbReference>
<feature type="region of interest" description="Disordered" evidence="1">
    <location>
        <begin position="1"/>
        <end position="27"/>
    </location>
</feature>
<gene>
    <name evidence="3" type="ORF">LX32DRAFT_637826</name>
</gene>
<dbReference type="AlphaFoldDB" id="A0AAD9M1P1"/>
<sequence>MSATDSMGGEATLTDPSATLKSSDKPIHRTTSKTDALILQTFGFLKVVAAILFLWTKLLFLPLVRWNVASTAMFIFIRSLPCSRRPEGSLRLSYNIAAMEMGMWL</sequence>
<keyword evidence="2" id="KW-0812">Transmembrane</keyword>
<evidence type="ECO:0000313" key="3">
    <source>
        <dbReference type="EMBL" id="KAK2030746.1"/>
    </source>
</evidence>
<name>A0AAD9M1P1_9PEZI</name>
<evidence type="ECO:0000313" key="4">
    <source>
        <dbReference type="Proteomes" id="UP001232148"/>
    </source>
</evidence>
<accession>A0AAD9M1P1</accession>
<keyword evidence="2" id="KW-0472">Membrane</keyword>
<proteinExistence type="predicted"/>
<comment type="caution">
    <text evidence="3">The sequence shown here is derived from an EMBL/GenBank/DDBJ whole genome shotgun (WGS) entry which is preliminary data.</text>
</comment>
<organism evidence="3 4">
    <name type="scientific">Colletotrichum zoysiae</name>
    <dbReference type="NCBI Taxonomy" id="1216348"/>
    <lineage>
        <taxon>Eukaryota</taxon>
        <taxon>Fungi</taxon>
        <taxon>Dikarya</taxon>
        <taxon>Ascomycota</taxon>
        <taxon>Pezizomycotina</taxon>
        <taxon>Sordariomycetes</taxon>
        <taxon>Hypocreomycetidae</taxon>
        <taxon>Glomerellales</taxon>
        <taxon>Glomerellaceae</taxon>
        <taxon>Colletotrichum</taxon>
        <taxon>Colletotrichum graminicola species complex</taxon>
    </lineage>
</organism>
<keyword evidence="4" id="KW-1185">Reference proteome</keyword>
<protein>
    <submittedName>
        <fullName evidence="3">Uncharacterized protein</fullName>
    </submittedName>
</protein>
<dbReference type="Proteomes" id="UP001232148">
    <property type="component" value="Unassembled WGS sequence"/>
</dbReference>
<reference evidence="3" key="1">
    <citation type="submission" date="2021-06" db="EMBL/GenBank/DDBJ databases">
        <title>Comparative genomics, transcriptomics and evolutionary studies reveal genomic signatures of adaptation to plant cell wall in hemibiotrophic fungi.</title>
        <authorList>
            <consortium name="DOE Joint Genome Institute"/>
            <person name="Baroncelli R."/>
            <person name="Diaz J.F."/>
            <person name="Benocci T."/>
            <person name="Peng M."/>
            <person name="Battaglia E."/>
            <person name="Haridas S."/>
            <person name="Andreopoulos W."/>
            <person name="Labutti K."/>
            <person name="Pangilinan J."/>
            <person name="Floch G.L."/>
            <person name="Makela M.R."/>
            <person name="Henrissat B."/>
            <person name="Grigoriev I.V."/>
            <person name="Crouch J.A."/>
            <person name="De Vries R.P."/>
            <person name="Sukno S.A."/>
            <person name="Thon M.R."/>
        </authorList>
    </citation>
    <scope>NUCLEOTIDE SEQUENCE</scope>
    <source>
        <strain evidence="3">MAFF235873</strain>
    </source>
</reference>
<feature type="transmembrane region" description="Helical" evidence="2">
    <location>
        <begin position="37"/>
        <end position="58"/>
    </location>
</feature>